<keyword evidence="1" id="KW-0472">Membrane</keyword>
<dbReference type="InterPro" id="IPR025962">
    <property type="entry name" value="SdpI/YhfL"/>
</dbReference>
<feature type="transmembrane region" description="Helical" evidence="1">
    <location>
        <begin position="73"/>
        <end position="92"/>
    </location>
</feature>
<dbReference type="AlphaFoldDB" id="A0A1M5EZT6"/>
<organism evidence="2 3">
    <name type="scientific">Flavobacterium fontis</name>
    <dbReference type="NCBI Taxonomy" id="1124188"/>
    <lineage>
        <taxon>Bacteria</taxon>
        <taxon>Pseudomonadati</taxon>
        <taxon>Bacteroidota</taxon>
        <taxon>Flavobacteriia</taxon>
        <taxon>Flavobacteriales</taxon>
        <taxon>Flavobacteriaceae</taxon>
        <taxon>Flavobacterium</taxon>
    </lineage>
</organism>
<name>A0A1M5EZT6_9FLAO</name>
<dbReference type="EMBL" id="FQVQ01000025">
    <property type="protein sequence ID" value="SHF84840.1"/>
    <property type="molecule type" value="Genomic_DNA"/>
</dbReference>
<dbReference type="Proteomes" id="UP000184147">
    <property type="component" value="Unassembled WGS sequence"/>
</dbReference>
<evidence type="ECO:0000313" key="2">
    <source>
        <dbReference type="EMBL" id="SHF84840.1"/>
    </source>
</evidence>
<gene>
    <name evidence="2" type="ORF">SAMN05444377_1251</name>
</gene>
<dbReference type="RefSeq" id="WP_083545013.1">
    <property type="nucleotide sequence ID" value="NZ_FQVQ01000025.1"/>
</dbReference>
<keyword evidence="3" id="KW-1185">Reference proteome</keyword>
<protein>
    <submittedName>
        <fullName evidence="2">SdpI/YhfL protein family protein</fullName>
    </submittedName>
</protein>
<accession>A0A1M5EZT6</accession>
<keyword evidence="1" id="KW-0812">Transmembrane</keyword>
<reference evidence="2 3" key="1">
    <citation type="submission" date="2016-11" db="EMBL/GenBank/DDBJ databases">
        <authorList>
            <person name="Jaros S."/>
            <person name="Januszkiewicz K."/>
            <person name="Wedrychowicz H."/>
        </authorList>
    </citation>
    <scope>NUCLEOTIDE SEQUENCE [LARGE SCALE GENOMIC DNA]</scope>
    <source>
        <strain evidence="2 3">DSM 25660</strain>
    </source>
</reference>
<dbReference type="OrthoDB" id="3173919at2"/>
<proteinExistence type="predicted"/>
<dbReference type="Pfam" id="PF13630">
    <property type="entry name" value="SdpI"/>
    <property type="match status" value="1"/>
</dbReference>
<sequence>MTIVLVVLLVFSVCLNLFPPSKPNYLYGYQLGSAKKSLEHWKVANKYASSCLMVLYSVTIILALIENQQHLDLGIPIATTLVFGVVLIYFLVEKRLKKLDE</sequence>
<evidence type="ECO:0000313" key="3">
    <source>
        <dbReference type="Proteomes" id="UP000184147"/>
    </source>
</evidence>
<keyword evidence="1" id="KW-1133">Transmembrane helix</keyword>
<evidence type="ECO:0000256" key="1">
    <source>
        <dbReference type="SAM" id="Phobius"/>
    </source>
</evidence>
<feature type="transmembrane region" description="Helical" evidence="1">
    <location>
        <begin position="47"/>
        <end position="66"/>
    </location>
</feature>